<dbReference type="EMBL" id="ATJN01000050">
    <property type="protein sequence ID" value="EPI51935.1"/>
    <property type="molecule type" value="Genomic_DNA"/>
</dbReference>
<organism evidence="2 3">
    <name type="scientific">Gardnerella pickettii JCP8017A</name>
    <dbReference type="NCBI Taxonomy" id="1261062"/>
    <lineage>
        <taxon>Bacteria</taxon>
        <taxon>Bacillati</taxon>
        <taxon>Actinomycetota</taxon>
        <taxon>Actinomycetes</taxon>
        <taxon>Bifidobacteriales</taxon>
        <taxon>Bifidobacteriaceae</taxon>
        <taxon>Gardnerella</taxon>
        <taxon>Gardnerella pickettii</taxon>
    </lineage>
</organism>
<dbReference type="AlphaFoldDB" id="T2PK99"/>
<keyword evidence="1" id="KW-1133">Transmembrane helix</keyword>
<feature type="transmembrane region" description="Helical" evidence="1">
    <location>
        <begin position="12"/>
        <end position="31"/>
    </location>
</feature>
<name>T2PK99_9BIFI</name>
<dbReference type="HOGENOM" id="CLU_209055_0_0_11"/>
<accession>T2PK99</accession>
<keyword evidence="1" id="KW-0812">Transmembrane</keyword>
<evidence type="ECO:0000313" key="3">
    <source>
        <dbReference type="Proteomes" id="UP000015779"/>
    </source>
</evidence>
<evidence type="ECO:0000313" key="2">
    <source>
        <dbReference type="EMBL" id="EPI51935.1"/>
    </source>
</evidence>
<reference evidence="2 3" key="1">
    <citation type="submission" date="2013-06" db="EMBL/GenBank/DDBJ databases">
        <authorList>
            <person name="Weinstock G."/>
            <person name="Sodergren E."/>
            <person name="Lobos E.A."/>
            <person name="Fulton L."/>
            <person name="Fulton R."/>
            <person name="Courtney L."/>
            <person name="Fronick C."/>
            <person name="O'Laughlin M."/>
            <person name="Godfrey J."/>
            <person name="Wilson R.M."/>
            <person name="Miner T."/>
            <person name="Farmer C."/>
            <person name="Delehaunty K."/>
            <person name="Cordes M."/>
            <person name="Minx P."/>
            <person name="Tomlinson C."/>
            <person name="Chen J."/>
            <person name="Wollam A."/>
            <person name="Pepin K.H."/>
            <person name="Bhonagiri V."/>
            <person name="Zhang X."/>
            <person name="Warren W."/>
            <person name="Mitreva M."/>
            <person name="Mardis E.R."/>
            <person name="Wilson R.K."/>
        </authorList>
    </citation>
    <scope>NUCLEOTIDE SEQUENCE [LARGE SCALE GENOMIC DNA]</scope>
    <source>
        <strain evidence="2 3">JCP8017A</strain>
    </source>
</reference>
<proteinExistence type="predicted"/>
<gene>
    <name evidence="2" type="ORF">HMPREF1577_00934</name>
</gene>
<evidence type="ECO:0000256" key="1">
    <source>
        <dbReference type="SAM" id="Phobius"/>
    </source>
</evidence>
<dbReference type="Proteomes" id="UP000015779">
    <property type="component" value="Unassembled WGS sequence"/>
</dbReference>
<comment type="caution">
    <text evidence="2">The sequence shown here is derived from an EMBL/GenBank/DDBJ whole genome shotgun (WGS) entry which is preliminary data.</text>
</comment>
<keyword evidence="1" id="KW-0472">Membrane</keyword>
<protein>
    <submittedName>
        <fullName evidence="2">Uncharacterized protein</fullName>
    </submittedName>
</protein>
<sequence>MFTTKKKHGVSQYNRTTVLFVCLFVCVVRLYQKTRKFSTIALQFCVFM</sequence>